<dbReference type="InParanoid" id="Q1K8E5"/>
<proteinExistence type="predicted"/>
<dbReference type="VEuPathDB" id="FungiDB:NCU08692"/>
<dbReference type="InterPro" id="IPR002885">
    <property type="entry name" value="PPR_rpt"/>
</dbReference>
<dbReference type="AlphaFoldDB" id="Q1K8E5"/>
<feature type="region of interest" description="Disordered" evidence="3">
    <location>
        <begin position="349"/>
        <end position="369"/>
    </location>
</feature>
<dbReference type="GO" id="GO:0005739">
    <property type="term" value="C:mitochondrion"/>
    <property type="evidence" value="ECO:0000318"/>
    <property type="project" value="GO_Central"/>
</dbReference>
<keyword evidence="5" id="KW-1185">Reference proteome</keyword>
<dbReference type="OrthoDB" id="185373at2759"/>
<dbReference type="GO" id="GO:0003729">
    <property type="term" value="F:mRNA binding"/>
    <property type="evidence" value="ECO:0000318"/>
    <property type="project" value="GO_Central"/>
</dbReference>
<reference evidence="4 5" key="1">
    <citation type="journal article" date="2003" name="Nature">
        <title>The genome sequence of the filamentous fungus Neurospora crassa.</title>
        <authorList>
            <person name="Galagan J.E."/>
            <person name="Calvo S.E."/>
            <person name="Borkovich K.A."/>
            <person name="Selker E.U."/>
            <person name="Read N.D."/>
            <person name="Jaffe D."/>
            <person name="FitzHugh W."/>
            <person name="Ma L.J."/>
            <person name="Smirnov S."/>
            <person name="Purcell S."/>
            <person name="Rehman B."/>
            <person name="Elkins T."/>
            <person name="Engels R."/>
            <person name="Wang S."/>
            <person name="Nielsen C.B."/>
            <person name="Butler J."/>
            <person name="Endrizzi M."/>
            <person name="Qui D."/>
            <person name="Ianakiev P."/>
            <person name="Bell-Pedersen D."/>
            <person name="Nelson M.A."/>
            <person name="Werner-Washburne M."/>
            <person name="Selitrennikoff C.P."/>
            <person name="Kinsey J.A."/>
            <person name="Braun E.L."/>
            <person name="Zelter A."/>
            <person name="Schulte U."/>
            <person name="Kothe G.O."/>
            <person name="Jedd G."/>
            <person name="Mewes W."/>
            <person name="Staben C."/>
            <person name="Marcotte E."/>
            <person name="Greenberg D."/>
            <person name="Roy A."/>
            <person name="Foley K."/>
            <person name="Naylor J."/>
            <person name="Stange-Thomann N."/>
            <person name="Barrett R."/>
            <person name="Gnerre S."/>
            <person name="Kamal M."/>
            <person name="Kamvysselis M."/>
            <person name="Mauceli E."/>
            <person name="Bielke C."/>
            <person name="Rudd S."/>
            <person name="Frishman D."/>
            <person name="Krystofova S."/>
            <person name="Rasmussen C."/>
            <person name="Metzenberg R.L."/>
            <person name="Perkins D.D."/>
            <person name="Kroken S."/>
            <person name="Cogoni C."/>
            <person name="Macino G."/>
            <person name="Catcheside D."/>
            <person name="Li W."/>
            <person name="Pratt R.J."/>
            <person name="Osmani S.A."/>
            <person name="DeSouza C.P."/>
            <person name="Glass L."/>
            <person name="Orbach M.J."/>
            <person name="Berglund J.A."/>
            <person name="Voelker R."/>
            <person name="Yarden O."/>
            <person name="Plamann M."/>
            <person name="Seiler S."/>
            <person name="Dunlap J."/>
            <person name="Radford A."/>
            <person name="Aramayo R."/>
            <person name="Natvig D.O."/>
            <person name="Alex L.A."/>
            <person name="Mannhaupt G."/>
            <person name="Ebbole D.J."/>
            <person name="Freitag M."/>
            <person name="Paulsen I."/>
            <person name="Sachs M.S."/>
            <person name="Lander E.S."/>
            <person name="Nusbaum C."/>
            <person name="Birren B."/>
        </authorList>
    </citation>
    <scope>NUCLEOTIDE SEQUENCE [LARGE SCALE GENOMIC DNA]</scope>
    <source>
        <strain evidence="5">ATCC 24698 / 74-OR23-1A / CBS 708.71 / DSM 1257 / FGSC 987</strain>
    </source>
</reference>
<dbReference type="Pfam" id="PF01535">
    <property type="entry name" value="PPR"/>
    <property type="match status" value="2"/>
</dbReference>
<dbReference type="PROSITE" id="PS51375">
    <property type="entry name" value="PPR"/>
    <property type="match status" value="2"/>
</dbReference>
<dbReference type="InterPro" id="IPR011990">
    <property type="entry name" value="TPR-like_helical_dom_sf"/>
</dbReference>
<evidence type="ECO:0000256" key="1">
    <source>
        <dbReference type="ARBA" id="ARBA00022737"/>
    </source>
</evidence>
<feature type="repeat" description="PPR" evidence="2">
    <location>
        <begin position="587"/>
        <end position="621"/>
    </location>
</feature>
<evidence type="ECO:0000313" key="5">
    <source>
        <dbReference type="Proteomes" id="UP000001805"/>
    </source>
</evidence>
<dbReference type="GeneID" id="3877919"/>
<dbReference type="RefSeq" id="XP_961771.2">
    <property type="nucleotide sequence ID" value="XM_956678.2"/>
</dbReference>
<dbReference type="SMR" id="Q1K8E5"/>
<evidence type="ECO:0000313" key="4">
    <source>
        <dbReference type="EMBL" id="EAA32535.2"/>
    </source>
</evidence>
<feature type="compositionally biased region" description="Basic residues" evidence="3">
    <location>
        <begin position="349"/>
        <end position="358"/>
    </location>
</feature>
<dbReference type="Proteomes" id="UP000001805">
    <property type="component" value="Chromosome 4, Linkage Group IV"/>
</dbReference>
<feature type="repeat" description="PPR" evidence="2">
    <location>
        <begin position="622"/>
        <end position="656"/>
    </location>
</feature>
<dbReference type="SUPFAM" id="SSF81901">
    <property type="entry name" value="HCP-like"/>
    <property type="match status" value="1"/>
</dbReference>
<dbReference type="PaxDb" id="5141-EFNCRP00000004046"/>
<feature type="compositionally biased region" description="Polar residues" evidence="3">
    <location>
        <begin position="55"/>
        <end position="71"/>
    </location>
</feature>
<dbReference type="Gene3D" id="1.25.40.10">
    <property type="entry name" value="Tetratricopeptide repeat domain"/>
    <property type="match status" value="2"/>
</dbReference>
<feature type="region of interest" description="Disordered" evidence="3">
    <location>
        <begin position="55"/>
        <end position="75"/>
    </location>
</feature>
<keyword evidence="1" id="KW-0677">Repeat</keyword>
<protein>
    <submittedName>
        <fullName evidence="4">CoxI translation protein CYA5</fullName>
    </submittedName>
</protein>
<dbReference type="PANTHER" id="PTHR47939:SF13">
    <property type="entry name" value="OS03G0201400 PROTEIN"/>
    <property type="match status" value="1"/>
</dbReference>
<dbReference type="PANTHER" id="PTHR47939">
    <property type="entry name" value="MEMBRANE-ASSOCIATED SALT-INDUCIBLE PROTEIN-LIKE"/>
    <property type="match status" value="1"/>
</dbReference>
<evidence type="ECO:0000256" key="2">
    <source>
        <dbReference type="PROSITE-ProRule" id="PRU00708"/>
    </source>
</evidence>
<dbReference type="KEGG" id="ncr:NCU08692"/>
<evidence type="ECO:0000256" key="3">
    <source>
        <dbReference type="SAM" id="MobiDB-lite"/>
    </source>
</evidence>
<organism evidence="4 5">
    <name type="scientific">Neurospora crassa (strain ATCC 24698 / 74-OR23-1A / CBS 708.71 / DSM 1257 / FGSC 987)</name>
    <dbReference type="NCBI Taxonomy" id="367110"/>
    <lineage>
        <taxon>Eukaryota</taxon>
        <taxon>Fungi</taxon>
        <taxon>Dikarya</taxon>
        <taxon>Ascomycota</taxon>
        <taxon>Pezizomycotina</taxon>
        <taxon>Sordariomycetes</taxon>
        <taxon>Sordariomycetidae</taxon>
        <taxon>Sordariales</taxon>
        <taxon>Sordariaceae</taxon>
        <taxon>Neurospora</taxon>
    </lineage>
</organism>
<name>Q1K8E5_NEUCR</name>
<gene>
    <name evidence="4" type="primary">cya-5</name>
    <name evidence="4" type="synonym">cya-U-34</name>
    <name evidence="4" type="ORF">NCU08692</name>
</gene>
<dbReference type="EMBL" id="CM002239">
    <property type="protein sequence ID" value="EAA32535.2"/>
    <property type="molecule type" value="Genomic_DNA"/>
</dbReference>
<sequence>MLERTAASLETCSLQRVLPVARTSLKSQRQLHTGFWQHGASDLELLDAYQTLLRDSTPTPTQNLGSSQTTKTESRIEPMKASMFLLDFLYPSGTAALLRNILPIRLPSLESAHKTRRNATRLYSSAINNNSGAAQEPQEKPQADDSFMNADLFEQYWNEQESGVVQDRRPQKVSKKSGPRVLRELLEPSEFGPMYEQIWTAYNKLEPKEQEDFKGDVMVNFAQSGRSVDAWRIRELFATVPVERWTESIIQAAIKAELALDDVDNAKVLFSDALKKRGLHQGLDDIMAHAFDTSSWQLALDVWKLFSNFKGSEKLTVEFKTLASVPGFRDKLAEFVEYVAPKVPATKAKKSTKTKSVKTKSPADTESAPSSALAVDTEIADFVRVLANKSLRLFSPTDAVVLLRHAADPSAYEAFIKLAIEQGKTRAAAEAYKKYRQLPKAEVRIWVLRAMLDIFYPTDAGGMELVLKDWYSRYDALEKRVYQKFLAFYAGRGDTKSVTRLANEYRKHLPAEAARDMSLISSLMHVHARNGNPEAARKVLENCLEQTGMGKPKTVHWNILLNAYAKASDYSGCLEAFERLDEVGKPDSYSYGTLMGMAAVRGDLSFALVLFNAAKADGIRPDVGMVDSLIEAYCQNDRFREAEVIVKQTVKKGTLPGKYTVLFNTLLNHHARRRDLKGLYNLVEYMHENKIPSDNETYSHLLYGLMYCRQSHHALNLLRASEKDNLFKPAPEHYVLLMASFIHSREPHMALKLNEILSKRQEPEMAERTTRVIDALGRWQQLPGHQRWQKDQKYYITKAINLFKQTLQKTGKGQQEAPRPVVNQFAHVLFILTQIRDFGTIEEIMDLYTTQFPSAKEPSNLPIRLLNNMMLADYHERKFDRVREIWNHVLRKTTLQAFGEVAEEPREMGAEGAETPAQQLVGPYKWILCDPIKTMQRVFYDENDADGLMAFVKDVRSRGFELDSKNWNYYVQSLARMNRYREAFGECEARLMPNWTGWYRVRARSAMKNQLPLELRRLGSFPQRPRPISHTLIIMAKKYMDLENLANWQKEAANQLEWVNAECPLTIKAVKTMIRADSDLEKSVFNETEDVLATEEGYAERYEDEENWSEMAEGELRETAKREQAFANQLMSKRHGVRRVIEVEALGEVLGRSSSNWTRYNMANK</sequence>
<dbReference type="InterPro" id="IPR050667">
    <property type="entry name" value="PPR-containing_protein"/>
</dbReference>
<accession>Q1K8E5</accession>
<dbReference type="GO" id="GO:0140053">
    <property type="term" value="P:mitochondrial gene expression"/>
    <property type="evidence" value="ECO:0000318"/>
    <property type="project" value="GO_Central"/>
</dbReference>
<dbReference type="STRING" id="367110.Q1K8E5"/>